<keyword evidence="4" id="KW-0238">DNA-binding</keyword>
<dbReference type="SMART" id="SM00347">
    <property type="entry name" value="HTH_MARR"/>
    <property type="match status" value="1"/>
</dbReference>
<dbReference type="InterPro" id="IPR036388">
    <property type="entry name" value="WH-like_DNA-bd_sf"/>
</dbReference>
<dbReference type="GO" id="GO:0003700">
    <property type="term" value="F:DNA-binding transcription factor activity"/>
    <property type="evidence" value="ECO:0007669"/>
    <property type="project" value="InterPro"/>
</dbReference>
<reference evidence="4 5" key="1">
    <citation type="submission" date="2020-08" db="EMBL/GenBank/DDBJ databases">
        <title>Genomic Encyclopedia of Type Strains, Phase IV (KMG-IV): sequencing the most valuable type-strain genomes for metagenomic binning, comparative biology and taxonomic classification.</title>
        <authorList>
            <person name="Goeker M."/>
        </authorList>
    </citation>
    <scope>NUCLEOTIDE SEQUENCE [LARGE SCALE GENOMIC DNA]</scope>
    <source>
        <strain evidence="4 5">DSM 27057</strain>
    </source>
</reference>
<dbReference type="InterPro" id="IPR016181">
    <property type="entry name" value="Acyl_CoA_acyltransferase"/>
</dbReference>
<dbReference type="GO" id="GO:0008080">
    <property type="term" value="F:N-acetyltransferase activity"/>
    <property type="evidence" value="ECO:0007669"/>
    <property type="project" value="InterPro"/>
</dbReference>
<dbReference type="Pfam" id="PF00583">
    <property type="entry name" value="Acetyltransf_1"/>
    <property type="match status" value="1"/>
</dbReference>
<dbReference type="Proteomes" id="UP000548867">
    <property type="component" value="Unassembled WGS sequence"/>
</dbReference>
<dbReference type="InterPro" id="IPR000835">
    <property type="entry name" value="HTH_MarR-typ"/>
</dbReference>
<keyword evidence="1" id="KW-0808">Transferase</keyword>
<dbReference type="PANTHER" id="PTHR13947">
    <property type="entry name" value="GNAT FAMILY N-ACETYLTRANSFERASE"/>
    <property type="match status" value="1"/>
</dbReference>
<dbReference type="InterPro" id="IPR036390">
    <property type="entry name" value="WH_DNA-bd_sf"/>
</dbReference>
<evidence type="ECO:0000313" key="5">
    <source>
        <dbReference type="Proteomes" id="UP000548867"/>
    </source>
</evidence>
<dbReference type="Gene3D" id="1.10.10.10">
    <property type="entry name" value="Winged helix-like DNA-binding domain superfamily/Winged helix DNA-binding domain"/>
    <property type="match status" value="1"/>
</dbReference>
<dbReference type="CDD" id="cd04301">
    <property type="entry name" value="NAT_SF"/>
    <property type="match status" value="1"/>
</dbReference>
<dbReference type="InterPro" id="IPR000182">
    <property type="entry name" value="GNAT_dom"/>
</dbReference>
<dbReference type="EMBL" id="JACIDX010000002">
    <property type="protein sequence ID" value="MBB3953617.1"/>
    <property type="molecule type" value="Genomic_DNA"/>
</dbReference>
<dbReference type="RefSeq" id="WP_183622410.1">
    <property type="nucleotide sequence ID" value="NZ_JACIDX010000002.1"/>
</dbReference>
<protein>
    <submittedName>
        <fullName evidence="4">DNA-binding MarR family transcriptional regulator</fullName>
    </submittedName>
</protein>
<dbReference type="SUPFAM" id="SSF55729">
    <property type="entry name" value="Acyl-CoA N-acyltransferases (Nat)"/>
    <property type="match status" value="1"/>
</dbReference>
<feature type="domain" description="HTH marR-type" evidence="2">
    <location>
        <begin position="1"/>
        <end position="139"/>
    </location>
</feature>
<dbReference type="SUPFAM" id="SSF46785">
    <property type="entry name" value="Winged helix' DNA-binding domain"/>
    <property type="match status" value="1"/>
</dbReference>
<name>A0A7W6CLE7_9SPHN</name>
<dbReference type="InterPro" id="IPR050769">
    <property type="entry name" value="NAT_camello-type"/>
</dbReference>
<evidence type="ECO:0000313" key="4">
    <source>
        <dbReference type="EMBL" id="MBB3953617.1"/>
    </source>
</evidence>
<dbReference type="PANTHER" id="PTHR13947:SF37">
    <property type="entry name" value="LD18367P"/>
    <property type="match status" value="1"/>
</dbReference>
<proteinExistence type="predicted"/>
<accession>A0A7W6CLE7</accession>
<dbReference type="AlphaFoldDB" id="A0A7W6CLE7"/>
<gene>
    <name evidence="4" type="ORF">GGR38_000544</name>
</gene>
<dbReference type="Gene3D" id="3.40.630.30">
    <property type="match status" value="1"/>
</dbReference>
<comment type="caution">
    <text evidence="4">The sequence shown here is derived from an EMBL/GenBank/DDBJ whole genome shotgun (WGS) entry which is preliminary data.</text>
</comment>
<evidence type="ECO:0000259" key="3">
    <source>
        <dbReference type="PROSITE" id="PS51186"/>
    </source>
</evidence>
<sequence>MTQRENDIATLRAFNRVYTLRLGLLQAKLDKSPFTLSEARVLYELAHRTDPTAAEIGRALLLDRAQLSRTLKRFMAAGLLTSRGDPAHGRHRLLALTPEGRATFQALEAATCVTTGNLLASLPLPRRNRLLTAAKEIVVLFQAEAAPHIALRALQPGDLGMIIARQAILYACEYGYSGDYEALIASILANFHQNFDPARDDAWIAHCDDTMAGSIFLVRGDRPGVGKLRLLYVEPDMRGMGAGSLLVDTCVSRARALGYGRLELWTDSQLLSARRLYARSGFAQVEARQEHYFGQEIGSEIWALDL</sequence>
<dbReference type="GO" id="GO:0003677">
    <property type="term" value="F:DNA binding"/>
    <property type="evidence" value="ECO:0007669"/>
    <property type="project" value="UniProtKB-KW"/>
</dbReference>
<organism evidence="4 5">
    <name type="scientific">Novosphingobium sediminicola</name>
    <dbReference type="NCBI Taxonomy" id="563162"/>
    <lineage>
        <taxon>Bacteria</taxon>
        <taxon>Pseudomonadati</taxon>
        <taxon>Pseudomonadota</taxon>
        <taxon>Alphaproteobacteria</taxon>
        <taxon>Sphingomonadales</taxon>
        <taxon>Sphingomonadaceae</taxon>
        <taxon>Novosphingobium</taxon>
    </lineage>
</organism>
<keyword evidence="5" id="KW-1185">Reference proteome</keyword>
<dbReference type="PROSITE" id="PS51186">
    <property type="entry name" value="GNAT"/>
    <property type="match status" value="1"/>
</dbReference>
<evidence type="ECO:0000256" key="1">
    <source>
        <dbReference type="ARBA" id="ARBA00022679"/>
    </source>
</evidence>
<dbReference type="PROSITE" id="PS50995">
    <property type="entry name" value="HTH_MARR_2"/>
    <property type="match status" value="1"/>
</dbReference>
<dbReference type="Pfam" id="PF12802">
    <property type="entry name" value="MarR_2"/>
    <property type="match status" value="1"/>
</dbReference>
<evidence type="ECO:0000259" key="2">
    <source>
        <dbReference type="PROSITE" id="PS50995"/>
    </source>
</evidence>
<feature type="domain" description="N-acetyltransferase" evidence="3">
    <location>
        <begin position="149"/>
        <end position="306"/>
    </location>
</feature>